<name>A0ABT4W3U7_9RHOB</name>
<gene>
    <name evidence="1" type="ORF">O2N63_13865</name>
</gene>
<dbReference type="RefSeq" id="WP_271054879.1">
    <property type="nucleotide sequence ID" value="NZ_JAQIIO010000008.1"/>
</dbReference>
<evidence type="ECO:0000313" key="2">
    <source>
        <dbReference type="Proteomes" id="UP001528040"/>
    </source>
</evidence>
<accession>A0ABT4W3U7</accession>
<proteinExistence type="predicted"/>
<sequence length="55" mass="6395">MSLAILDFLEKERNRVHRESLYTLVEEEKKLAKNLARPNQLVGRTSDLCARKDVP</sequence>
<dbReference type="EMBL" id="JAQIIO010000008">
    <property type="protein sequence ID" value="MDA5095169.1"/>
    <property type="molecule type" value="Genomic_DNA"/>
</dbReference>
<reference evidence="1 2" key="1">
    <citation type="submission" date="2023-01" db="EMBL/GenBank/DDBJ databases">
        <authorList>
            <person name="Yoon J.-W."/>
        </authorList>
    </citation>
    <scope>NUCLEOTIDE SEQUENCE [LARGE SCALE GENOMIC DNA]</scope>
    <source>
        <strain evidence="1 2">KMU-50</strain>
    </source>
</reference>
<comment type="caution">
    <text evidence="1">The sequence shown here is derived from an EMBL/GenBank/DDBJ whole genome shotgun (WGS) entry which is preliminary data.</text>
</comment>
<dbReference type="Proteomes" id="UP001528040">
    <property type="component" value="Unassembled WGS sequence"/>
</dbReference>
<organism evidence="1 2">
    <name type="scientific">Aliiroseovarius salicola</name>
    <dbReference type="NCBI Taxonomy" id="3009082"/>
    <lineage>
        <taxon>Bacteria</taxon>
        <taxon>Pseudomonadati</taxon>
        <taxon>Pseudomonadota</taxon>
        <taxon>Alphaproteobacteria</taxon>
        <taxon>Rhodobacterales</taxon>
        <taxon>Paracoccaceae</taxon>
        <taxon>Aliiroseovarius</taxon>
    </lineage>
</organism>
<protein>
    <submittedName>
        <fullName evidence="1">Uncharacterized protein</fullName>
    </submittedName>
</protein>
<evidence type="ECO:0000313" key="1">
    <source>
        <dbReference type="EMBL" id="MDA5095169.1"/>
    </source>
</evidence>
<keyword evidence="2" id="KW-1185">Reference proteome</keyword>